<dbReference type="InterPro" id="IPR036291">
    <property type="entry name" value="NAD(P)-bd_dom_sf"/>
</dbReference>
<evidence type="ECO:0000256" key="1">
    <source>
        <dbReference type="ARBA" id="ARBA00007637"/>
    </source>
</evidence>
<dbReference type="EC" id="5.1.3.2" evidence="5"/>
<keyword evidence="2" id="KW-0560">Oxidoreductase</keyword>
<evidence type="ECO:0000313" key="6">
    <source>
        <dbReference type="Proteomes" id="UP000580474"/>
    </source>
</evidence>
<dbReference type="InterPro" id="IPR001509">
    <property type="entry name" value="Epimerase_deHydtase"/>
</dbReference>
<dbReference type="GO" id="GO:0003978">
    <property type="term" value="F:UDP-glucose 4-epimerase activity"/>
    <property type="evidence" value="ECO:0007669"/>
    <property type="project" value="UniProtKB-EC"/>
</dbReference>
<dbReference type="AlphaFoldDB" id="A0A840NHH4"/>
<dbReference type="Pfam" id="PF01370">
    <property type="entry name" value="Epimerase"/>
    <property type="match status" value="1"/>
</dbReference>
<gene>
    <name evidence="5" type="ORF">BJ969_002741</name>
</gene>
<evidence type="ECO:0000313" key="5">
    <source>
        <dbReference type="EMBL" id="MBB5069653.1"/>
    </source>
</evidence>
<evidence type="ECO:0000259" key="4">
    <source>
        <dbReference type="Pfam" id="PF01370"/>
    </source>
</evidence>
<dbReference type="Proteomes" id="UP000580474">
    <property type="component" value="Unassembled WGS sequence"/>
</dbReference>
<proteinExistence type="inferred from homology"/>
<dbReference type="PANTHER" id="PTHR43103:SF5">
    <property type="entry name" value="4-EPIMERASE, PUTATIVE (AFU_ORTHOLOGUE AFUA_7G00360)-RELATED"/>
    <property type="match status" value="1"/>
</dbReference>
<dbReference type="EMBL" id="JACHIV010000001">
    <property type="protein sequence ID" value="MBB5069653.1"/>
    <property type="molecule type" value="Genomic_DNA"/>
</dbReference>
<sequence length="271" mass="29317">MFVAVTGAQGVVGRAVVAALAHAGHRTRPIDRIATTDPDVVIADACDYPRLRDALDGTDALIHLAGIPNPHAADAPTVHNTNVVAGYNALHAAVECGITTVALASSINALGGAFSRRARYDRFPVDEQHPTYNEDPYSLSKWIAEAQADSVARRHPRMTIASLRLHGVTESRDTARTRLGPADSTMAINHLWGYVRADEVGRAFEAVLHATWQGHEAINIVAPDTISDQPSLDLARHHWPDVELRGDLPGNRGFYDCAKARRLLGWAHTAT</sequence>
<organism evidence="5 6">
    <name type="scientific">Saccharopolyspora gloriosae</name>
    <dbReference type="NCBI Taxonomy" id="455344"/>
    <lineage>
        <taxon>Bacteria</taxon>
        <taxon>Bacillati</taxon>
        <taxon>Actinomycetota</taxon>
        <taxon>Actinomycetes</taxon>
        <taxon>Pseudonocardiales</taxon>
        <taxon>Pseudonocardiaceae</taxon>
        <taxon>Saccharopolyspora</taxon>
    </lineage>
</organism>
<dbReference type="PANTHER" id="PTHR43103">
    <property type="entry name" value="NUCLEOSIDE-DIPHOSPHATE-SUGAR EPIMERASE"/>
    <property type="match status" value="1"/>
</dbReference>
<evidence type="ECO:0000256" key="2">
    <source>
        <dbReference type="ARBA" id="ARBA00023002"/>
    </source>
</evidence>
<name>A0A840NHH4_9PSEU</name>
<keyword evidence="3" id="KW-0520">NAD</keyword>
<dbReference type="RefSeq" id="WP_184479313.1">
    <property type="nucleotide sequence ID" value="NZ_JACHIV010000001.1"/>
</dbReference>
<keyword evidence="6" id="KW-1185">Reference proteome</keyword>
<dbReference type="SUPFAM" id="SSF51735">
    <property type="entry name" value="NAD(P)-binding Rossmann-fold domains"/>
    <property type="match status" value="1"/>
</dbReference>
<accession>A0A840NHH4</accession>
<comment type="similarity">
    <text evidence="1">Belongs to the NAD(P)-dependent epimerase/dehydratase family.</text>
</comment>
<evidence type="ECO:0000256" key="3">
    <source>
        <dbReference type="ARBA" id="ARBA00023027"/>
    </source>
</evidence>
<reference evidence="5 6" key="1">
    <citation type="submission" date="2020-08" db="EMBL/GenBank/DDBJ databases">
        <title>Sequencing the genomes of 1000 actinobacteria strains.</title>
        <authorList>
            <person name="Klenk H.-P."/>
        </authorList>
    </citation>
    <scope>NUCLEOTIDE SEQUENCE [LARGE SCALE GENOMIC DNA]</scope>
    <source>
        <strain evidence="5 6">DSM 45582</strain>
    </source>
</reference>
<comment type="caution">
    <text evidence="5">The sequence shown here is derived from an EMBL/GenBank/DDBJ whole genome shotgun (WGS) entry which is preliminary data.</text>
</comment>
<feature type="domain" description="NAD-dependent epimerase/dehydratase" evidence="4">
    <location>
        <begin position="3"/>
        <end position="166"/>
    </location>
</feature>
<keyword evidence="5" id="KW-0413">Isomerase</keyword>
<dbReference type="Gene3D" id="3.40.50.720">
    <property type="entry name" value="NAD(P)-binding Rossmann-like Domain"/>
    <property type="match status" value="1"/>
</dbReference>
<protein>
    <submittedName>
        <fullName evidence="5">UDP-glucose 4-epimerase</fullName>
        <ecNumber evidence="5">5.1.3.2</ecNumber>
    </submittedName>
</protein>
<dbReference type="GO" id="GO:0016491">
    <property type="term" value="F:oxidoreductase activity"/>
    <property type="evidence" value="ECO:0007669"/>
    <property type="project" value="UniProtKB-KW"/>
</dbReference>